<dbReference type="SUPFAM" id="SSF50249">
    <property type="entry name" value="Nucleic acid-binding proteins"/>
    <property type="match status" value="1"/>
</dbReference>
<dbReference type="Gene3D" id="2.40.50.140">
    <property type="entry name" value="Nucleic acid-binding proteins"/>
    <property type="match status" value="1"/>
</dbReference>
<feature type="domain" description="CSD" evidence="2">
    <location>
        <begin position="2"/>
        <end position="67"/>
    </location>
</feature>
<dbReference type="InterPro" id="IPR002059">
    <property type="entry name" value="CSP_DNA-bd"/>
</dbReference>
<dbReference type="Pfam" id="PF00313">
    <property type="entry name" value="CSD"/>
    <property type="match status" value="1"/>
</dbReference>
<dbReference type="InterPro" id="IPR010718">
    <property type="entry name" value="DUF1294"/>
</dbReference>
<accession>A0A844GD37</accession>
<comment type="caution">
    <text evidence="3">The sequence shown here is derived from an EMBL/GenBank/DDBJ whole genome shotgun (WGS) entry which is preliminary data.</text>
</comment>
<dbReference type="InterPro" id="IPR012340">
    <property type="entry name" value="NA-bd_OB-fold"/>
</dbReference>
<dbReference type="Pfam" id="PF06961">
    <property type="entry name" value="DUF1294"/>
    <property type="match status" value="1"/>
</dbReference>
<keyword evidence="1" id="KW-0812">Transmembrane</keyword>
<dbReference type="InterPro" id="IPR052069">
    <property type="entry name" value="Ca-reg_mRNA-binding_domain"/>
</dbReference>
<evidence type="ECO:0000259" key="2">
    <source>
        <dbReference type="PROSITE" id="PS51857"/>
    </source>
</evidence>
<sequence length="202" mass="23062">MRYQGQLVRWQDQQGFGFIQCLGTDRQVFVHISSFMSASRLPLVADRLSFELQRDRQGRWQAVQVQWLDVPQAGVVRPTVLKARVWMTLLVFFAGLVLAVWSERLVTGVPLCYLLMSALTFCCYGMDKRAARQGRWRVAEQTLHALALLGGWPGALLGQQVFRHKTRKLAFRWLFGVTVALNLAGLWLLVRSDLLRPVLAVH</sequence>
<feature type="transmembrane region" description="Helical" evidence="1">
    <location>
        <begin position="85"/>
        <end position="102"/>
    </location>
</feature>
<keyword evidence="1" id="KW-1133">Transmembrane helix</keyword>
<name>A0A844GD37_9NEIS</name>
<evidence type="ECO:0000256" key="1">
    <source>
        <dbReference type="SAM" id="Phobius"/>
    </source>
</evidence>
<dbReference type="GO" id="GO:0043488">
    <property type="term" value="P:regulation of mRNA stability"/>
    <property type="evidence" value="ECO:0007669"/>
    <property type="project" value="TreeGrafter"/>
</dbReference>
<proteinExistence type="predicted"/>
<dbReference type="CDD" id="cd04458">
    <property type="entry name" value="CSP_CDS"/>
    <property type="match status" value="1"/>
</dbReference>
<gene>
    <name evidence="3" type="ORF">GKE73_08660</name>
</gene>
<dbReference type="PROSITE" id="PS51857">
    <property type="entry name" value="CSD_2"/>
    <property type="match status" value="1"/>
</dbReference>
<dbReference type="GO" id="GO:0005737">
    <property type="term" value="C:cytoplasm"/>
    <property type="evidence" value="ECO:0007669"/>
    <property type="project" value="TreeGrafter"/>
</dbReference>
<reference evidence="3 4" key="1">
    <citation type="submission" date="2019-11" db="EMBL/GenBank/DDBJ databases">
        <title>Draft genome sequence of Paludibacterium sp. dN18-1.</title>
        <authorList>
            <person name="Im W.-T."/>
        </authorList>
    </citation>
    <scope>NUCLEOTIDE SEQUENCE [LARGE SCALE GENOMIC DNA]</scope>
    <source>
        <strain evidence="4">dN 18-1</strain>
    </source>
</reference>
<organism evidence="3 4">
    <name type="scientific">Paludibacterium denitrificans</name>
    <dbReference type="NCBI Taxonomy" id="2675226"/>
    <lineage>
        <taxon>Bacteria</taxon>
        <taxon>Pseudomonadati</taxon>
        <taxon>Pseudomonadota</taxon>
        <taxon>Betaproteobacteria</taxon>
        <taxon>Neisseriales</taxon>
        <taxon>Chromobacteriaceae</taxon>
        <taxon>Paludibacterium</taxon>
    </lineage>
</organism>
<feature type="transmembrane region" description="Helical" evidence="1">
    <location>
        <begin position="169"/>
        <end position="190"/>
    </location>
</feature>
<dbReference type="Proteomes" id="UP000446658">
    <property type="component" value="Unassembled WGS sequence"/>
</dbReference>
<keyword evidence="4" id="KW-1185">Reference proteome</keyword>
<dbReference type="EMBL" id="WLYX01000001">
    <property type="protein sequence ID" value="MTD33191.1"/>
    <property type="molecule type" value="Genomic_DNA"/>
</dbReference>
<evidence type="ECO:0000313" key="3">
    <source>
        <dbReference type="EMBL" id="MTD33191.1"/>
    </source>
</evidence>
<feature type="transmembrane region" description="Helical" evidence="1">
    <location>
        <begin position="108"/>
        <end position="127"/>
    </location>
</feature>
<dbReference type="PANTHER" id="PTHR12962">
    <property type="entry name" value="CALCIUM-REGULATED HEAT STABLE PROTEIN CRHSP-24-RELATED"/>
    <property type="match status" value="1"/>
</dbReference>
<dbReference type="AlphaFoldDB" id="A0A844GD37"/>
<dbReference type="PANTHER" id="PTHR12962:SF1">
    <property type="entry name" value="COLD SHOCK DOMAIN-CONTAINING PROTEIN CG9705"/>
    <property type="match status" value="1"/>
</dbReference>
<protein>
    <submittedName>
        <fullName evidence="3">DUF1294 domain-containing protein</fullName>
    </submittedName>
</protein>
<keyword evidence="1" id="KW-0472">Membrane</keyword>
<evidence type="ECO:0000313" key="4">
    <source>
        <dbReference type="Proteomes" id="UP000446658"/>
    </source>
</evidence>
<dbReference type="GO" id="GO:0003730">
    <property type="term" value="F:mRNA 3'-UTR binding"/>
    <property type="evidence" value="ECO:0007669"/>
    <property type="project" value="TreeGrafter"/>
</dbReference>